<name>A0A9P5PYW4_9AGAR</name>
<dbReference type="EMBL" id="JADNRY010000038">
    <property type="protein sequence ID" value="KAF9070700.1"/>
    <property type="molecule type" value="Genomic_DNA"/>
</dbReference>
<proteinExistence type="predicted"/>
<dbReference type="AlphaFoldDB" id="A0A9P5PYW4"/>
<organism evidence="2 3">
    <name type="scientific">Rhodocollybia butyracea</name>
    <dbReference type="NCBI Taxonomy" id="206335"/>
    <lineage>
        <taxon>Eukaryota</taxon>
        <taxon>Fungi</taxon>
        <taxon>Dikarya</taxon>
        <taxon>Basidiomycota</taxon>
        <taxon>Agaricomycotina</taxon>
        <taxon>Agaricomycetes</taxon>
        <taxon>Agaricomycetidae</taxon>
        <taxon>Agaricales</taxon>
        <taxon>Marasmiineae</taxon>
        <taxon>Omphalotaceae</taxon>
        <taxon>Rhodocollybia</taxon>
    </lineage>
</organism>
<evidence type="ECO:0000256" key="1">
    <source>
        <dbReference type="SAM" id="MobiDB-lite"/>
    </source>
</evidence>
<feature type="region of interest" description="Disordered" evidence="1">
    <location>
        <begin position="119"/>
        <end position="138"/>
    </location>
</feature>
<evidence type="ECO:0000313" key="3">
    <source>
        <dbReference type="Proteomes" id="UP000772434"/>
    </source>
</evidence>
<accession>A0A9P5PYW4</accession>
<dbReference type="Proteomes" id="UP000772434">
    <property type="component" value="Unassembled WGS sequence"/>
</dbReference>
<dbReference type="OrthoDB" id="1099063at2759"/>
<comment type="caution">
    <text evidence="2">The sequence shown here is derived from an EMBL/GenBank/DDBJ whole genome shotgun (WGS) entry which is preliminary data.</text>
</comment>
<sequence length="224" mass="24761">MTTWDLETGDAFPARSLPSIPHLPSLPHLSDLPLPLPLPKPQKDTKQKDATRIPIFASEISLTYTPPTPLPHPFPRRLVLEGKSFYLASSVFIRHTLNTLYSDLGVTITKVAVSVPKTVSKSAEEAHPTPQPSASRNSGYTREKSFYIALRVTGKSRVSGTVGQWEVRSTYTFSPFDAKIIHHTVNGIEPAPEKGVFDALYRALRMPSLGRESQGALNYEKRGN</sequence>
<gene>
    <name evidence="2" type="ORF">BDP27DRAFT_1323269</name>
</gene>
<keyword evidence="3" id="KW-1185">Reference proteome</keyword>
<evidence type="ECO:0000313" key="2">
    <source>
        <dbReference type="EMBL" id="KAF9070700.1"/>
    </source>
</evidence>
<protein>
    <submittedName>
        <fullName evidence="2">Uncharacterized protein</fullName>
    </submittedName>
</protein>
<reference evidence="2" key="1">
    <citation type="submission" date="2020-11" db="EMBL/GenBank/DDBJ databases">
        <authorList>
            <consortium name="DOE Joint Genome Institute"/>
            <person name="Ahrendt S."/>
            <person name="Riley R."/>
            <person name="Andreopoulos W."/>
            <person name="Labutti K."/>
            <person name="Pangilinan J."/>
            <person name="Ruiz-Duenas F.J."/>
            <person name="Barrasa J.M."/>
            <person name="Sanchez-Garcia M."/>
            <person name="Camarero S."/>
            <person name="Miyauchi S."/>
            <person name="Serrano A."/>
            <person name="Linde D."/>
            <person name="Babiker R."/>
            <person name="Drula E."/>
            <person name="Ayuso-Fernandez I."/>
            <person name="Pacheco R."/>
            <person name="Padilla G."/>
            <person name="Ferreira P."/>
            <person name="Barriuso J."/>
            <person name="Kellner H."/>
            <person name="Castanera R."/>
            <person name="Alfaro M."/>
            <person name="Ramirez L."/>
            <person name="Pisabarro A.G."/>
            <person name="Kuo A."/>
            <person name="Tritt A."/>
            <person name="Lipzen A."/>
            <person name="He G."/>
            <person name="Yan M."/>
            <person name="Ng V."/>
            <person name="Cullen D."/>
            <person name="Martin F."/>
            <person name="Rosso M.-N."/>
            <person name="Henrissat B."/>
            <person name="Hibbett D."/>
            <person name="Martinez A.T."/>
            <person name="Grigoriev I.V."/>
        </authorList>
    </citation>
    <scope>NUCLEOTIDE SEQUENCE</scope>
    <source>
        <strain evidence="2">AH 40177</strain>
    </source>
</reference>